<gene>
    <name evidence="2" type="ORF">NCGR_LOCUS17896</name>
</gene>
<accession>A0A811NLQ2</accession>
<reference evidence="2" key="1">
    <citation type="submission" date="2020-10" db="EMBL/GenBank/DDBJ databases">
        <authorList>
            <person name="Han B."/>
            <person name="Lu T."/>
            <person name="Zhao Q."/>
            <person name="Huang X."/>
            <person name="Zhao Y."/>
        </authorList>
    </citation>
    <scope>NUCLEOTIDE SEQUENCE</scope>
</reference>
<comment type="caution">
    <text evidence="2">The sequence shown here is derived from an EMBL/GenBank/DDBJ whole genome shotgun (WGS) entry which is preliminary data.</text>
</comment>
<feature type="compositionally biased region" description="Low complexity" evidence="1">
    <location>
        <begin position="60"/>
        <end position="72"/>
    </location>
</feature>
<feature type="region of interest" description="Disordered" evidence="1">
    <location>
        <begin position="55"/>
        <end position="115"/>
    </location>
</feature>
<sequence>MPSTGSAGIIARVAPAAGSKRGGWIWARRDPSTGDGVMPLTLAAFWTRSRVDAADDRVQGARGRPLRPAALRPLPPPHRQEGFSEEAHHADFKTRYGTEGKRIPAGFKGHNKQRGKEVDLAKLQLEKEKLEKRQQEGWQIAESNDLNISFKKIMSFLS</sequence>
<dbReference type="AlphaFoldDB" id="A0A811NLQ2"/>
<evidence type="ECO:0000313" key="3">
    <source>
        <dbReference type="Proteomes" id="UP000604825"/>
    </source>
</evidence>
<protein>
    <submittedName>
        <fullName evidence="2">Uncharacterized protein</fullName>
    </submittedName>
</protein>
<dbReference type="Proteomes" id="UP000604825">
    <property type="component" value="Unassembled WGS sequence"/>
</dbReference>
<dbReference type="EMBL" id="CAJGYO010000004">
    <property type="protein sequence ID" value="CAD6226024.1"/>
    <property type="molecule type" value="Genomic_DNA"/>
</dbReference>
<name>A0A811NLQ2_9POAL</name>
<organism evidence="2 3">
    <name type="scientific">Miscanthus lutarioriparius</name>
    <dbReference type="NCBI Taxonomy" id="422564"/>
    <lineage>
        <taxon>Eukaryota</taxon>
        <taxon>Viridiplantae</taxon>
        <taxon>Streptophyta</taxon>
        <taxon>Embryophyta</taxon>
        <taxon>Tracheophyta</taxon>
        <taxon>Spermatophyta</taxon>
        <taxon>Magnoliopsida</taxon>
        <taxon>Liliopsida</taxon>
        <taxon>Poales</taxon>
        <taxon>Poaceae</taxon>
        <taxon>PACMAD clade</taxon>
        <taxon>Panicoideae</taxon>
        <taxon>Andropogonodae</taxon>
        <taxon>Andropogoneae</taxon>
        <taxon>Saccharinae</taxon>
        <taxon>Miscanthus</taxon>
    </lineage>
</organism>
<evidence type="ECO:0000313" key="2">
    <source>
        <dbReference type="EMBL" id="CAD6226024.1"/>
    </source>
</evidence>
<proteinExistence type="predicted"/>
<evidence type="ECO:0000256" key="1">
    <source>
        <dbReference type="SAM" id="MobiDB-lite"/>
    </source>
</evidence>
<keyword evidence="3" id="KW-1185">Reference proteome</keyword>
<feature type="compositionally biased region" description="Basic and acidic residues" evidence="1">
    <location>
        <begin position="78"/>
        <end position="102"/>
    </location>
</feature>